<feature type="transmembrane region" description="Helical" evidence="5">
    <location>
        <begin position="20"/>
        <end position="45"/>
    </location>
</feature>
<evidence type="ECO:0000256" key="3">
    <source>
        <dbReference type="ARBA" id="ARBA00022989"/>
    </source>
</evidence>
<dbReference type="InterPro" id="IPR011527">
    <property type="entry name" value="ABC1_TM_dom"/>
</dbReference>
<dbReference type="InterPro" id="IPR036640">
    <property type="entry name" value="ABC1_TM_sf"/>
</dbReference>
<gene>
    <name evidence="7" type="ORF">PAUR_a1228</name>
</gene>
<organism evidence="7 8">
    <name type="scientific">Pseudoalteromonas aurantia 208</name>
    <dbReference type="NCBI Taxonomy" id="1314867"/>
    <lineage>
        <taxon>Bacteria</taxon>
        <taxon>Pseudomonadati</taxon>
        <taxon>Pseudomonadota</taxon>
        <taxon>Gammaproteobacteria</taxon>
        <taxon>Alteromonadales</taxon>
        <taxon>Pseudoalteromonadaceae</taxon>
        <taxon>Pseudoalteromonas</taxon>
    </lineage>
</organism>
<keyword evidence="2 5" id="KW-0812">Transmembrane</keyword>
<dbReference type="EMBL" id="AQGV01000012">
    <property type="protein sequence ID" value="MBE0367787.1"/>
    <property type="molecule type" value="Genomic_DNA"/>
</dbReference>
<evidence type="ECO:0000313" key="7">
    <source>
        <dbReference type="EMBL" id="MBE0367787.1"/>
    </source>
</evidence>
<sequence>MTSVAPISLYRIITANKTKVTINAILTIVEITLTALVPMFIGFAIDGLLAKETTEMFVLVAILISLIVMSVIRRFYDTRAYGEIRVKVQAEFVKNNASLSTSVLNARLDMVREFVDFLEESVPEILNAVIQFIVSLVVLYFLNPMLAIAALCSGVMMLLIYTLFHGNFYILNGAYNKQSERQVTILNTGSVYKLVRHFNYLKELEIKLSDREAILYGSVFMVLLSMVVFNLWYATLHGAMSAGVIFSIVSYSFEFVEAAIVLPMTLQSWSRLTEITNRINSTDIVHIKDITD</sequence>
<keyword evidence="4 5" id="KW-0472">Membrane</keyword>
<dbReference type="PROSITE" id="PS50929">
    <property type="entry name" value="ABC_TM1F"/>
    <property type="match status" value="1"/>
</dbReference>
<dbReference type="Pfam" id="PF13748">
    <property type="entry name" value="ABC_membrane_3"/>
    <property type="match status" value="1"/>
</dbReference>
<dbReference type="RefSeq" id="WP_192507164.1">
    <property type="nucleotide sequence ID" value="NZ_AQGV01000012.1"/>
</dbReference>
<feature type="transmembrane region" description="Helical" evidence="5">
    <location>
        <begin position="57"/>
        <end position="76"/>
    </location>
</feature>
<dbReference type="Proteomes" id="UP000615755">
    <property type="component" value="Unassembled WGS sequence"/>
</dbReference>
<feature type="transmembrane region" description="Helical" evidence="5">
    <location>
        <begin position="213"/>
        <end position="233"/>
    </location>
</feature>
<accession>A0ABR9EAJ2</accession>
<evidence type="ECO:0000256" key="2">
    <source>
        <dbReference type="ARBA" id="ARBA00022692"/>
    </source>
</evidence>
<feature type="transmembrane region" description="Helical" evidence="5">
    <location>
        <begin position="125"/>
        <end position="142"/>
    </location>
</feature>
<evidence type="ECO:0000313" key="8">
    <source>
        <dbReference type="Proteomes" id="UP000615755"/>
    </source>
</evidence>
<evidence type="ECO:0000256" key="5">
    <source>
        <dbReference type="SAM" id="Phobius"/>
    </source>
</evidence>
<keyword evidence="8" id="KW-1185">Reference proteome</keyword>
<name>A0ABR9EAJ2_9GAMM</name>
<proteinExistence type="predicted"/>
<comment type="subcellular location">
    <subcellularLocation>
        <location evidence="1">Cell membrane</location>
        <topology evidence="1">Multi-pass membrane protein</topology>
    </subcellularLocation>
</comment>
<dbReference type="SUPFAM" id="SSF90123">
    <property type="entry name" value="ABC transporter transmembrane region"/>
    <property type="match status" value="1"/>
</dbReference>
<comment type="caution">
    <text evidence="7">The sequence shown here is derived from an EMBL/GenBank/DDBJ whole genome shotgun (WGS) entry which is preliminary data.</text>
</comment>
<feature type="domain" description="ABC transmembrane type-1" evidence="6">
    <location>
        <begin position="24"/>
        <end position="271"/>
    </location>
</feature>
<evidence type="ECO:0000259" key="6">
    <source>
        <dbReference type="PROSITE" id="PS50929"/>
    </source>
</evidence>
<feature type="transmembrane region" description="Helical" evidence="5">
    <location>
        <begin position="148"/>
        <end position="171"/>
    </location>
</feature>
<dbReference type="Gene3D" id="1.20.1560.10">
    <property type="entry name" value="ABC transporter type 1, transmembrane domain"/>
    <property type="match status" value="1"/>
</dbReference>
<feature type="transmembrane region" description="Helical" evidence="5">
    <location>
        <begin position="239"/>
        <end position="262"/>
    </location>
</feature>
<evidence type="ECO:0000256" key="1">
    <source>
        <dbReference type="ARBA" id="ARBA00004651"/>
    </source>
</evidence>
<protein>
    <recommendedName>
        <fullName evidence="6">ABC transmembrane type-1 domain-containing protein</fullName>
    </recommendedName>
</protein>
<keyword evidence="3 5" id="KW-1133">Transmembrane helix</keyword>
<reference evidence="7 8" key="1">
    <citation type="submission" date="2015-03" db="EMBL/GenBank/DDBJ databases">
        <title>Genome sequence of Pseudoalteromonas aurantia.</title>
        <authorList>
            <person name="Xie B.-B."/>
            <person name="Rong J.-C."/>
            <person name="Qin Q.-L."/>
            <person name="Zhang Y.-Z."/>
        </authorList>
    </citation>
    <scope>NUCLEOTIDE SEQUENCE [LARGE SCALE GENOMIC DNA]</scope>
    <source>
        <strain evidence="7 8">208</strain>
    </source>
</reference>
<evidence type="ECO:0000256" key="4">
    <source>
        <dbReference type="ARBA" id="ARBA00023136"/>
    </source>
</evidence>